<dbReference type="GO" id="GO:0030288">
    <property type="term" value="C:outer membrane-bounded periplasmic space"/>
    <property type="evidence" value="ECO:0007669"/>
    <property type="project" value="TreeGrafter"/>
</dbReference>
<feature type="domain" description="MurNAc-LAA" evidence="2">
    <location>
        <begin position="12"/>
        <end position="104"/>
    </location>
</feature>
<evidence type="ECO:0000256" key="1">
    <source>
        <dbReference type="ARBA" id="ARBA00022801"/>
    </source>
</evidence>
<dbReference type="GO" id="GO:0009253">
    <property type="term" value="P:peptidoglycan catabolic process"/>
    <property type="evidence" value="ECO:0007669"/>
    <property type="project" value="InterPro"/>
</dbReference>
<dbReference type="OrthoDB" id="9763643at2"/>
<accession>A0A6I5A2X9</accession>
<dbReference type="SUPFAM" id="SSF53187">
    <property type="entry name" value="Zn-dependent exopeptidases"/>
    <property type="match status" value="1"/>
</dbReference>
<evidence type="ECO:0000313" key="4">
    <source>
        <dbReference type="Proteomes" id="UP000468638"/>
    </source>
</evidence>
<proteinExistence type="predicted"/>
<dbReference type="Gene3D" id="3.40.630.40">
    <property type="entry name" value="Zn-dependent exopeptidases"/>
    <property type="match status" value="1"/>
</dbReference>
<dbReference type="Pfam" id="PF01520">
    <property type="entry name" value="Amidase_3"/>
    <property type="match status" value="1"/>
</dbReference>
<dbReference type="EMBL" id="WMEQ01000001">
    <property type="protein sequence ID" value="MYL32469.1"/>
    <property type="molecule type" value="Genomic_DNA"/>
</dbReference>
<evidence type="ECO:0000313" key="3">
    <source>
        <dbReference type="EMBL" id="MYL32469.1"/>
    </source>
</evidence>
<dbReference type="Proteomes" id="UP000468638">
    <property type="component" value="Unassembled WGS sequence"/>
</dbReference>
<evidence type="ECO:0000259" key="2">
    <source>
        <dbReference type="Pfam" id="PF01520"/>
    </source>
</evidence>
<keyword evidence="1" id="KW-0378">Hydrolase</keyword>
<dbReference type="PANTHER" id="PTHR30404">
    <property type="entry name" value="N-ACETYLMURAMOYL-L-ALANINE AMIDASE"/>
    <property type="match status" value="1"/>
</dbReference>
<dbReference type="PANTHER" id="PTHR30404:SF0">
    <property type="entry name" value="N-ACETYLMURAMOYL-L-ALANINE AMIDASE AMIC"/>
    <property type="match status" value="1"/>
</dbReference>
<dbReference type="AlphaFoldDB" id="A0A6I5A2X9"/>
<comment type="caution">
    <text evidence="3">The sequence shown here is derived from an EMBL/GenBank/DDBJ whole genome shotgun (WGS) entry which is preliminary data.</text>
</comment>
<dbReference type="InterPro" id="IPR050695">
    <property type="entry name" value="N-acetylmuramoyl_amidase_3"/>
</dbReference>
<sequence length="109" mass="12292">MSKKGEIPIKTIIIDPSHGCSDPGVSYKGFLKKNYNLTIALKVHIYLLNHSMTRSSDQTISLTERTNMANSMNADYFLSIHNNASDGRGFESHIYNDQVSKQTREAQKK</sequence>
<dbReference type="CDD" id="cd02696">
    <property type="entry name" value="MurNAc-LAA"/>
    <property type="match status" value="1"/>
</dbReference>
<name>A0A6I5A2X9_9BACI</name>
<protein>
    <recommendedName>
        <fullName evidence="2">MurNAc-LAA domain-containing protein</fullName>
    </recommendedName>
</protein>
<dbReference type="GO" id="GO:0008745">
    <property type="term" value="F:N-acetylmuramoyl-L-alanine amidase activity"/>
    <property type="evidence" value="ECO:0007669"/>
    <property type="project" value="InterPro"/>
</dbReference>
<organism evidence="3 4">
    <name type="scientific">Pontibacillus yanchengensis</name>
    <dbReference type="NCBI Taxonomy" id="462910"/>
    <lineage>
        <taxon>Bacteria</taxon>
        <taxon>Bacillati</taxon>
        <taxon>Bacillota</taxon>
        <taxon>Bacilli</taxon>
        <taxon>Bacillales</taxon>
        <taxon>Bacillaceae</taxon>
        <taxon>Pontibacillus</taxon>
    </lineage>
</organism>
<reference evidence="3 4" key="1">
    <citation type="submission" date="2019-11" db="EMBL/GenBank/DDBJ databases">
        <title>Genome sequences of 17 halophilic strains isolated from different environments.</title>
        <authorList>
            <person name="Furrow R.E."/>
        </authorList>
    </citation>
    <scope>NUCLEOTIDE SEQUENCE [LARGE SCALE GENOMIC DNA]</scope>
    <source>
        <strain evidence="3 4">22514_16_FS</strain>
    </source>
</reference>
<gene>
    <name evidence="3" type="ORF">GLW05_02465</name>
</gene>
<dbReference type="InterPro" id="IPR002508">
    <property type="entry name" value="MurNAc-LAA_cat"/>
</dbReference>